<dbReference type="SMART" id="SM00704">
    <property type="entry name" value="ZnF_CDGSH"/>
    <property type="match status" value="2"/>
</dbReference>
<sequence>MTQPVVANNQPTSVILEKGKEYYFCSCGRSKSQPFCDGSHAGTSFSPKAFTAEKDGEAWLCTCKQSGNTPFCDGTHQNINDDQIGKEFSS</sequence>
<dbReference type="InterPro" id="IPR042216">
    <property type="entry name" value="MitoNEET_CISD"/>
</dbReference>
<feature type="domain" description="Iron-binding zinc finger CDGSH type" evidence="5">
    <location>
        <begin position="47"/>
        <end position="82"/>
    </location>
</feature>
<comment type="caution">
    <text evidence="6">The sequence shown here is derived from an EMBL/GenBank/DDBJ whole genome shotgun (WGS) entry which is preliminary data.</text>
</comment>
<evidence type="ECO:0000256" key="1">
    <source>
        <dbReference type="ARBA" id="ARBA00022714"/>
    </source>
</evidence>
<dbReference type="AlphaFoldDB" id="A0A7V2T4M5"/>
<dbReference type="Gene3D" id="3.40.5.90">
    <property type="entry name" value="CDGSH iron-sulfur domain, mitoNEET-type"/>
    <property type="match status" value="2"/>
</dbReference>
<reference evidence="6" key="1">
    <citation type="journal article" date="2020" name="mSystems">
        <title>Genome- and Community-Level Interaction Insights into Carbon Utilization and Element Cycling Functions of Hydrothermarchaeota in Hydrothermal Sediment.</title>
        <authorList>
            <person name="Zhou Z."/>
            <person name="Liu Y."/>
            <person name="Xu W."/>
            <person name="Pan J."/>
            <person name="Luo Z.H."/>
            <person name="Li M."/>
        </authorList>
    </citation>
    <scope>NUCLEOTIDE SEQUENCE [LARGE SCALE GENOMIC DNA]</scope>
    <source>
        <strain evidence="6">HyVt-493</strain>
    </source>
</reference>
<dbReference type="InterPro" id="IPR018967">
    <property type="entry name" value="FeS-contain_CDGSH-typ"/>
</dbReference>
<dbReference type="PANTHER" id="PTHR46491:SF3">
    <property type="entry name" value="CDGSH IRON-SULFUR DOMAIN-CONTAINING PROTEIN 3, MITOCHONDRIAL"/>
    <property type="match status" value="1"/>
</dbReference>
<evidence type="ECO:0000256" key="3">
    <source>
        <dbReference type="ARBA" id="ARBA00023004"/>
    </source>
</evidence>
<evidence type="ECO:0000313" key="6">
    <source>
        <dbReference type="EMBL" id="HFC93399.1"/>
    </source>
</evidence>
<dbReference type="GO" id="GO:0046872">
    <property type="term" value="F:metal ion binding"/>
    <property type="evidence" value="ECO:0007669"/>
    <property type="project" value="UniProtKB-KW"/>
</dbReference>
<keyword evidence="3" id="KW-0408">Iron</keyword>
<evidence type="ECO:0000256" key="2">
    <source>
        <dbReference type="ARBA" id="ARBA00022723"/>
    </source>
</evidence>
<keyword evidence="1" id="KW-0001">2Fe-2S</keyword>
<dbReference type="PANTHER" id="PTHR46491">
    <property type="entry name" value="CDGSH IRON SULFUR DOMAIN PROTEIN HOMOLOG"/>
    <property type="match status" value="1"/>
</dbReference>
<dbReference type="Proteomes" id="UP000885750">
    <property type="component" value="Unassembled WGS sequence"/>
</dbReference>
<evidence type="ECO:0000256" key="4">
    <source>
        <dbReference type="ARBA" id="ARBA00023014"/>
    </source>
</evidence>
<dbReference type="InterPro" id="IPR052950">
    <property type="entry name" value="CISD"/>
</dbReference>
<dbReference type="GO" id="GO:0005737">
    <property type="term" value="C:cytoplasm"/>
    <property type="evidence" value="ECO:0007669"/>
    <property type="project" value="UniProtKB-ARBA"/>
</dbReference>
<feature type="domain" description="Iron-binding zinc finger CDGSH type" evidence="5">
    <location>
        <begin position="9"/>
        <end position="46"/>
    </location>
</feature>
<name>A0A7V2T4M5_LEUMU</name>
<gene>
    <name evidence="6" type="ORF">ENJ51_11375</name>
</gene>
<keyword evidence="2" id="KW-0479">Metal-binding</keyword>
<proteinExistence type="predicted"/>
<keyword evidence="4" id="KW-0411">Iron-sulfur</keyword>
<dbReference type="EMBL" id="DRMS01000428">
    <property type="protein sequence ID" value="HFC93399.1"/>
    <property type="molecule type" value="Genomic_DNA"/>
</dbReference>
<dbReference type="Pfam" id="PF09360">
    <property type="entry name" value="zf-CDGSH"/>
    <property type="match status" value="2"/>
</dbReference>
<evidence type="ECO:0000259" key="5">
    <source>
        <dbReference type="SMART" id="SM00704"/>
    </source>
</evidence>
<dbReference type="GO" id="GO:0051537">
    <property type="term" value="F:2 iron, 2 sulfur cluster binding"/>
    <property type="evidence" value="ECO:0007669"/>
    <property type="project" value="UniProtKB-KW"/>
</dbReference>
<organism evidence="6">
    <name type="scientific">Leucothrix mucor</name>
    <dbReference type="NCBI Taxonomy" id="45248"/>
    <lineage>
        <taxon>Bacteria</taxon>
        <taxon>Pseudomonadati</taxon>
        <taxon>Pseudomonadota</taxon>
        <taxon>Gammaproteobacteria</taxon>
        <taxon>Thiotrichales</taxon>
        <taxon>Thiotrichaceae</taxon>
        <taxon>Leucothrix</taxon>
    </lineage>
</organism>
<accession>A0A7V2T4M5</accession>
<protein>
    <submittedName>
        <fullName evidence="6">Glutamate synthase</fullName>
    </submittedName>
</protein>